<name>A0ACC0XZT0_9ROSI</name>
<keyword evidence="2" id="KW-1185">Reference proteome</keyword>
<proteinExistence type="predicted"/>
<sequence length="42" mass="4757">MAVSFGGSNIEPIAWEDKKCRGESRFPAQALILLDLFKEEEM</sequence>
<organism evidence="1 2">
    <name type="scientific">Pistacia integerrima</name>
    <dbReference type="NCBI Taxonomy" id="434235"/>
    <lineage>
        <taxon>Eukaryota</taxon>
        <taxon>Viridiplantae</taxon>
        <taxon>Streptophyta</taxon>
        <taxon>Embryophyta</taxon>
        <taxon>Tracheophyta</taxon>
        <taxon>Spermatophyta</taxon>
        <taxon>Magnoliopsida</taxon>
        <taxon>eudicotyledons</taxon>
        <taxon>Gunneridae</taxon>
        <taxon>Pentapetalae</taxon>
        <taxon>rosids</taxon>
        <taxon>malvids</taxon>
        <taxon>Sapindales</taxon>
        <taxon>Anacardiaceae</taxon>
        <taxon>Pistacia</taxon>
    </lineage>
</organism>
<gene>
    <name evidence="1" type="ORF">Pint_06918</name>
</gene>
<evidence type="ECO:0000313" key="2">
    <source>
        <dbReference type="Proteomes" id="UP001163603"/>
    </source>
</evidence>
<protein>
    <submittedName>
        <fullName evidence="1">Uncharacterized protein</fullName>
    </submittedName>
</protein>
<accession>A0ACC0XZT0</accession>
<reference evidence="2" key="1">
    <citation type="journal article" date="2023" name="G3 (Bethesda)">
        <title>Genome assembly and association tests identify interacting loci associated with vigor, precocity, and sex in interspecific pistachio rootstocks.</title>
        <authorList>
            <person name="Palmer W."/>
            <person name="Jacygrad E."/>
            <person name="Sagayaradj S."/>
            <person name="Cavanaugh K."/>
            <person name="Han R."/>
            <person name="Bertier L."/>
            <person name="Beede B."/>
            <person name="Kafkas S."/>
            <person name="Golino D."/>
            <person name="Preece J."/>
            <person name="Michelmore R."/>
        </authorList>
    </citation>
    <scope>NUCLEOTIDE SEQUENCE [LARGE SCALE GENOMIC DNA]</scope>
</reference>
<dbReference type="EMBL" id="CM047745">
    <property type="protein sequence ID" value="KAJ0025773.1"/>
    <property type="molecule type" value="Genomic_DNA"/>
</dbReference>
<dbReference type="Proteomes" id="UP001163603">
    <property type="component" value="Chromosome 10"/>
</dbReference>
<evidence type="ECO:0000313" key="1">
    <source>
        <dbReference type="EMBL" id="KAJ0025773.1"/>
    </source>
</evidence>
<comment type="caution">
    <text evidence="1">The sequence shown here is derived from an EMBL/GenBank/DDBJ whole genome shotgun (WGS) entry which is preliminary data.</text>
</comment>